<accession>A0ABR9DLB7</accession>
<dbReference type="PANTHER" id="PTHR45947:SF3">
    <property type="entry name" value="SULFOQUINOVOSYL TRANSFERASE SQD2"/>
    <property type="match status" value="1"/>
</dbReference>
<name>A0ABR9DLB7_9GAMM</name>
<evidence type="ECO:0000313" key="2">
    <source>
        <dbReference type="EMBL" id="MBD9363143.1"/>
    </source>
</evidence>
<dbReference type="Proteomes" id="UP000641152">
    <property type="component" value="Unassembled WGS sequence"/>
</dbReference>
<dbReference type="RefSeq" id="WP_192395852.1">
    <property type="nucleotide sequence ID" value="NZ_CAJHIU010000003.1"/>
</dbReference>
<dbReference type="EMBL" id="JACXST010000003">
    <property type="protein sequence ID" value="MBD9363143.1"/>
    <property type="molecule type" value="Genomic_DNA"/>
</dbReference>
<feature type="domain" description="Glycosyltransferase subfamily 4-like N-terminal" evidence="1">
    <location>
        <begin position="31"/>
        <end position="174"/>
    </location>
</feature>
<evidence type="ECO:0000313" key="3">
    <source>
        <dbReference type="Proteomes" id="UP000641152"/>
    </source>
</evidence>
<protein>
    <submittedName>
        <fullName evidence="2">Glycosyltransferase</fullName>
    </submittedName>
</protein>
<sequence>MNIYFLCKRYYTNKDLIDDRFGRLYHLPVQLVTDGNHVLVDAIDYRNNTEISVNEAGVSFHTIPATARKIPRFLLNAYRSACIAKPDVLVASGDIYIGYVGLWIARRLGVPFVYDVYDYYPSFRINRFKVLAWLFDHTIKNADLVLCASQPLLQKVLNGLNQNALLIENGVNTNLFDKGDDLLARQAMKLIADIPLVGYFGSITPSRGPLLIEACRKIRLAQPNLRLVLAGRVTDICLDEPWIDYFGELEQSDIPKLIQACDVVCVPYADDTFNSMSGACKIAEYLSCGKSVVATRVSNHESIFKDAPSSVCDPDPNDMARAILLQLQNPQIALFPEELAWQSIGQKLYEALTKLV</sequence>
<dbReference type="Pfam" id="PF13439">
    <property type="entry name" value="Glyco_transf_4"/>
    <property type="match status" value="1"/>
</dbReference>
<dbReference type="PANTHER" id="PTHR45947">
    <property type="entry name" value="SULFOQUINOVOSYL TRANSFERASE SQD2"/>
    <property type="match status" value="1"/>
</dbReference>
<keyword evidence="3" id="KW-1185">Reference proteome</keyword>
<gene>
    <name evidence="2" type="ORF">EBB_22195</name>
</gene>
<dbReference type="Gene3D" id="3.40.50.2000">
    <property type="entry name" value="Glycogen Phosphorylase B"/>
    <property type="match status" value="2"/>
</dbReference>
<reference evidence="2 3" key="1">
    <citation type="submission" date="2020-09" db="EMBL/GenBank/DDBJ databases">
        <title>Methylomonas albis sp. nov. and Methylomonas fluvii sp. nov.: Two cold-adapted methanotrophs from the River Elbe and an amended description of Methylovulum psychrotolerans strain Eb1.</title>
        <authorList>
            <person name="Bussmann I.K."/>
            <person name="Klings K.-W."/>
            <person name="Warnstedt J."/>
            <person name="Hoppert M."/>
            <person name="Saborowski A."/>
            <person name="Horn F."/>
            <person name="Liebner S."/>
        </authorList>
    </citation>
    <scope>NUCLEOTIDE SEQUENCE [LARGE SCALE GENOMIC DNA]</scope>
    <source>
        <strain evidence="2 3">EbB</strain>
    </source>
</reference>
<dbReference type="InterPro" id="IPR028098">
    <property type="entry name" value="Glyco_trans_4-like_N"/>
</dbReference>
<evidence type="ECO:0000259" key="1">
    <source>
        <dbReference type="Pfam" id="PF13439"/>
    </source>
</evidence>
<organism evidence="2 3">
    <name type="scientific">Methylomonas fluvii</name>
    <dbReference type="NCBI Taxonomy" id="1854564"/>
    <lineage>
        <taxon>Bacteria</taxon>
        <taxon>Pseudomonadati</taxon>
        <taxon>Pseudomonadota</taxon>
        <taxon>Gammaproteobacteria</taxon>
        <taxon>Methylococcales</taxon>
        <taxon>Methylococcaceae</taxon>
        <taxon>Methylomonas</taxon>
    </lineage>
</organism>
<dbReference type="InterPro" id="IPR050194">
    <property type="entry name" value="Glycosyltransferase_grp1"/>
</dbReference>
<dbReference type="Pfam" id="PF13692">
    <property type="entry name" value="Glyco_trans_1_4"/>
    <property type="match status" value="1"/>
</dbReference>
<dbReference type="SUPFAM" id="SSF53756">
    <property type="entry name" value="UDP-Glycosyltransferase/glycogen phosphorylase"/>
    <property type="match status" value="1"/>
</dbReference>
<comment type="caution">
    <text evidence="2">The sequence shown here is derived from an EMBL/GenBank/DDBJ whole genome shotgun (WGS) entry which is preliminary data.</text>
</comment>
<proteinExistence type="predicted"/>